<dbReference type="OrthoDB" id="122670at2"/>
<dbReference type="Proteomes" id="UP000295443">
    <property type="component" value="Unassembled WGS sequence"/>
</dbReference>
<proteinExistence type="predicted"/>
<dbReference type="RefSeq" id="WP_131448374.1">
    <property type="nucleotide sequence ID" value="NZ_SJZB01000046.1"/>
</dbReference>
<protein>
    <submittedName>
        <fullName evidence="1">DUF4160 domain-containing protein</fullName>
    </submittedName>
</protein>
<dbReference type="InterPro" id="IPR025427">
    <property type="entry name" value="DUF4160"/>
</dbReference>
<accession>A0A4R1B1N7</accession>
<evidence type="ECO:0000313" key="2">
    <source>
        <dbReference type="Proteomes" id="UP000295443"/>
    </source>
</evidence>
<name>A0A4R1B1N7_9PROT</name>
<organism evidence="1 2">
    <name type="scientific">Parasulfuritortus cantonensis</name>
    <dbReference type="NCBI Taxonomy" id="2528202"/>
    <lineage>
        <taxon>Bacteria</taxon>
        <taxon>Pseudomonadati</taxon>
        <taxon>Pseudomonadota</taxon>
        <taxon>Betaproteobacteria</taxon>
        <taxon>Nitrosomonadales</taxon>
        <taxon>Thiobacillaceae</taxon>
        <taxon>Parasulfuritortus</taxon>
    </lineage>
</organism>
<gene>
    <name evidence="1" type="ORF">EZJ19_13330</name>
</gene>
<reference evidence="1 2" key="1">
    <citation type="submission" date="2019-03" db="EMBL/GenBank/DDBJ databases">
        <title>Genome sequence of Thiobacillaceae bacterium LSR1, a sulfur-oxidizing bacterium isolated from freshwater sediment.</title>
        <authorList>
            <person name="Li S."/>
        </authorList>
    </citation>
    <scope>NUCLEOTIDE SEQUENCE [LARGE SCALE GENOMIC DNA]</scope>
    <source>
        <strain evidence="1 2">LSR1</strain>
    </source>
</reference>
<dbReference type="AlphaFoldDB" id="A0A4R1B1N7"/>
<sequence>MPTVLRLLNWRFHFYSDEGQEPPHIHVRTPDGECKFWLSPVRLARVDGVKPAEVRRIECAVMEHEALLMEKWHEHGRA</sequence>
<evidence type="ECO:0000313" key="1">
    <source>
        <dbReference type="EMBL" id="TCJ11942.1"/>
    </source>
</evidence>
<dbReference type="Pfam" id="PF13711">
    <property type="entry name" value="DUF4160"/>
    <property type="match status" value="1"/>
</dbReference>
<dbReference type="EMBL" id="SJZB01000046">
    <property type="protein sequence ID" value="TCJ11942.1"/>
    <property type="molecule type" value="Genomic_DNA"/>
</dbReference>
<keyword evidence="2" id="KW-1185">Reference proteome</keyword>
<comment type="caution">
    <text evidence="1">The sequence shown here is derived from an EMBL/GenBank/DDBJ whole genome shotgun (WGS) entry which is preliminary data.</text>
</comment>